<evidence type="ECO:0000313" key="3">
    <source>
        <dbReference type="EMBL" id="GGY77009.1"/>
    </source>
</evidence>
<protein>
    <recommendedName>
        <fullName evidence="2">HTH LytTR-type domain-containing protein</fullName>
    </recommendedName>
</protein>
<dbReference type="Pfam" id="PF04397">
    <property type="entry name" value="LytTR"/>
    <property type="match status" value="1"/>
</dbReference>
<dbReference type="SMART" id="SM00850">
    <property type="entry name" value="LytTR"/>
    <property type="match status" value="1"/>
</dbReference>
<evidence type="ECO:0000256" key="1">
    <source>
        <dbReference type="ARBA" id="ARBA00023012"/>
    </source>
</evidence>
<name>A0ABQ3B2R8_9GAMM</name>
<dbReference type="EMBL" id="BMYZ01000002">
    <property type="protein sequence ID" value="GGY77009.1"/>
    <property type="molecule type" value="Genomic_DNA"/>
</dbReference>
<organism evidence="3 4">
    <name type="scientific">Cellvibrio zantedeschiae</name>
    <dbReference type="NCBI Taxonomy" id="1237077"/>
    <lineage>
        <taxon>Bacteria</taxon>
        <taxon>Pseudomonadati</taxon>
        <taxon>Pseudomonadota</taxon>
        <taxon>Gammaproteobacteria</taxon>
        <taxon>Cellvibrionales</taxon>
        <taxon>Cellvibrionaceae</taxon>
        <taxon>Cellvibrio</taxon>
    </lineage>
</organism>
<dbReference type="PANTHER" id="PTHR37299:SF1">
    <property type="entry name" value="STAGE 0 SPORULATION PROTEIN A HOMOLOG"/>
    <property type="match status" value="1"/>
</dbReference>
<dbReference type="Proteomes" id="UP000619761">
    <property type="component" value="Unassembled WGS sequence"/>
</dbReference>
<reference evidence="4" key="1">
    <citation type="journal article" date="2019" name="Int. J. Syst. Evol. Microbiol.">
        <title>The Global Catalogue of Microorganisms (GCM) 10K type strain sequencing project: providing services to taxonomists for standard genome sequencing and annotation.</title>
        <authorList>
            <consortium name="The Broad Institute Genomics Platform"/>
            <consortium name="The Broad Institute Genome Sequencing Center for Infectious Disease"/>
            <person name="Wu L."/>
            <person name="Ma J."/>
        </authorList>
    </citation>
    <scope>NUCLEOTIDE SEQUENCE [LARGE SCALE GENOMIC DNA]</scope>
    <source>
        <strain evidence="4">KCTC 32239</strain>
    </source>
</reference>
<evidence type="ECO:0000259" key="2">
    <source>
        <dbReference type="PROSITE" id="PS50930"/>
    </source>
</evidence>
<gene>
    <name evidence="3" type="ORF">GCM10011613_21900</name>
</gene>
<dbReference type="InterPro" id="IPR007492">
    <property type="entry name" value="LytTR_DNA-bd_dom"/>
</dbReference>
<dbReference type="Gene3D" id="2.40.50.1020">
    <property type="entry name" value="LytTr DNA-binding domain"/>
    <property type="match status" value="1"/>
</dbReference>
<comment type="caution">
    <text evidence="3">The sequence shown here is derived from an EMBL/GenBank/DDBJ whole genome shotgun (WGS) entry which is preliminary data.</text>
</comment>
<dbReference type="InterPro" id="IPR046947">
    <property type="entry name" value="LytR-like"/>
</dbReference>
<proteinExistence type="predicted"/>
<keyword evidence="1" id="KW-0902">Two-component regulatory system</keyword>
<feature type="domain" description="HTH LytTR-type" evidence="2">
    <location>
        <begin position="121"/>
        <end position="224"/>
    </location>
</feature>
<sequence length="225" mass="26053">MILLLIPLGIFVNDRWLEKLGLKTRLACHLLATIPFSAIHVAGMVAIRNLTYSAMNQDYEFGNLLIESLYEYRKDAQTYLTVALVVFGYRLIVRRLQGEASYLAKDEENEDATSESPPERLLIKKLGREFLIQTADIEWIEASGNYANLHIKNSVYPMRITMDKLEKLLPSNFTRIHRSTIVNLEQIQEIQPLDTGDYQVTLRNKEILTLSRRYREEFKTLLSLT</sequence>
<dbReference type="PROSITE" id="PS50930">
    <property type="entry name" value="HTH_LYTTR"/>
    <property type="match status" value="1"/>
</dbReference>
<dbReference type="PANTHER" id="PTHR37299">
    <property type="entry name" value="TRANSCRIPTIONAL REGULATOR-RELATED"/>
    <property type="match status" value="1"/>
</dbReference>
<evidence type="ECO:0000313" key="4">
    <source>
        <dbReference type="Proteomes" id="UP000619761"/>
    </source>
</evidence>
<accession>A0ABQ3B2R8</accession>
<keyword evidence="4" id="KW-1185">Reference proteome</keyword>